<accession>A0A8T0DGB3</accession>
<feature type="transmembrane region" description="Helical" evidence="6">
    <location>
        <begin position="34"/>
        <end position="52"/>
    </location>
</feature>
<dbReference type="Pfam" id="PF03073">
    <property type="entry name" value="TspO_MBR"/>
    <property type="match status" value="1"/>
</dbReference>
<evidence type="ECO:0000313" key="8">
    <source>
        <dbReference type="Proteomes" id="UP000699462"/>
    </source>
</evidence>
<name>A0A8T0DGB3_9TREM</name>
<protein>
    <recommendedName>
        <fullName evidence="9">Benzodiazapine receptor</fullName>
    </recommendedName>
</protein>
<evidence type="ECO:0000256" key="2">
    <source>
        <dbReference type="ARBA" id="ARBA00007524"/>
    </source>
</evidence>
<evidence type="ECO:0000313" key="7">
    <source>
        <dbReference type="EMBL" id="KAF8565974.1"/>
    </source>
</evidence>
<keyword evidence="4 6" id="KW-1133">Transmembrane helix</keyword>
<dbReference type="PANTHER" id="PTHR10057">
    <property type="entry name" value="PERIPHERAL-TYPE BENZODIAZEPINE RECEPTOR"/>
    <property type="match status" value="1"/>
</dbReference>
<evidence type="ECO:0000256" key="1">
    <source>
        <dbReference type="ARBA" id="ARBA00004141"/>
    </source>
</evidence>
<evidence type="ECO:0000256" key="3">
    <source>
        <dbReference type="ARBA" id="ARBA00022692"/>
    </source>
</evidence>
<feature type="transmembrane region" description="Helical" evidence="6">
    <location>
        <begin position="105"/>
        <end position="123"/>
    </location>
</feature>
<feature type="transmembrane region" description="Helical" evidence="6">
    <location>
        <begin position="72"/>
        <end position="93"/>
    </location>
</feature>
<comment type="subcellular location">
    <subcellularLocation>
        <location evidence="1">Membrane</location>
        <topology evidence="1">Multi-pass membrane protein</topology>
    </subcellularLocation>
</comment>
<organism evidence="7 8">
    <name type="scientific">Paragonimus westermani</name>
    <dbReference type="NCBI Taxonomy" id="34504"/>
    <lineage>
        <taxon>Eukaryota</taxon>
        <taxon>Metazoa</taxon>
        <taxon>Spiralia</taxon>
        <taxon>Lophotrochozoa</taxon>
        <taxon>Platyhelminthes</taxon>
        <taxon>Trematoda</taxon>
        <taxon>Digenea</taxon>
        <taxon>Plagiorchiida</taxon>
        <taxon>Troglotremata</taxon>
        <taxon>Troglotrematidae</taxon>
        <taxon>Paragonimus</taxon>
    </lineage>
</organism>
<dbReference type="InterPro" id="IPR038330">
    <property type="entry name" value="TspO/MBR-related_sf"/>
</dbReference>
<feature type="transmembrane region" description="Helical" evidence="6">
    <location>
        <begin position="161"/>
        <end position="179"/>
    </location>
</feature>
<dbReference type="CDD" id="cd15904">
    <property type="entry name" value="TSPO_MBR"/>
    <property type="match status" value="1"/>
</dbReference>
<dbReference type="PANTHER" id="PTHR10057:SF0">
    <property type="entry name" value="TRANSLOCATOR PROTEIN"/>
    <property type="match status" value="1"/>
</dbReference>
<gene>
    <name evidence="7" type="ORF">P879_01499</name>
</gene>
<dbReference type="Proteomes" id="UP000699462">
    <property type="component" value="Unassembled WGS sequence"/>
</dbReference>
<keyword evidence="5 6" id="KW-0472">Membrane</keyword>
<feature type="transmembrane region" description="Helical" evidence="6">
    <location>
        <begin position="130"/>
        <end position="149"/>
    </location>
</feature>
<evidence type="ECO:0000256" key="5">
    <source>
        <dbReference type="ARBA" id="ARBA00023136"/>
    </source>
</evidence>
<dbReference type="PIRSF" id="PIRSF005859">
    <property type="entry name" value="PBR"/>
    <property type="match status" value="1"/>
</dbReference>
<keyword evidence="8" id="KW-1185">Reference proteome</keyword>
<dbReference type="OrthoDB" id="8841220at2759"/>
<evidence type="ECO:0000256" key="6">
    <source>
        <dbReference type="SAM" id="Phobius"/>
    </source>
</evidence>
<dbReference type="InterPro" id="IPR004307">
    <property type="entry name" value="TspO_MBR"/>
</dbReference>
<proteinExistence type="inferred from homology"/>
<dbReference type="Gene3D" id="1.20.1260.100">
    <property type="entry name" value="TspO/MBR protein"/>
    <property type="match status" value="1"/>
</dbReference>
<evidence type="ECO:0008006" key="9">
    <source>
        <dbReference type="Google" id="ProtNLM"/>
    </source>
</evidence>
<dbReference type="EMBL" id="JTDF01005787">
    <property type="protein sequence ID" value="KAF8565974.1"/>
    <property type="molecule type" value="Genomic_DNA"/>
</dbReference>
<comment type="caution">
    <text evidence="7">The sequence shown here is derived from an EMBL/GenBank/DDBJ whole genome shotgun (WGS) entry which is preliminary data.</text>
</comment>
<dbReference type="FunFam" id="1.20.1260.100:FF:000001">
    <property type="entry name" value="translocator protein 2"/>
    <property type="match status" value="1"/>
</dbReference>
<reference evidence="7 8" key="1">
    <citation type="submission" date="2019-07" db="EMBL/GenBank/DDBJ databases">
        <title>Annotation for the trematode Paragonimus westermani.</title>
        <authorList>
            <person name="Choi Y.-J."/>
        </authorList>
    </citation>
    <scope>NUCLEOTIDE SEQUENCE [LARGE SCALE GENOMIC DNA]</scope>
    <source>
        <strain evidence="7">180907_Pwestermani</strain>
    </source>
</reference>
<keyword evidence="3 6" id="KW-0812">Transmembrane</keyword>
<evidence type="ECO:0000256" key="4">
    <source>
        <dbReference type="ARBA" id="ARBA00022989"/>
    </source>
</evidence>
<comment type="similarity">
    <text evidence="2">Belongs to the TspO/BZRP family.</text>
</comment>
<dbReference type="AlphaFoldDB" id="A0A8T0DGB3"/>
<dbReference type="GO" id="GO:0005741">
    <property type="term" value="C:mitochondrial outer membrane"/>
    <property type="evidence" value="ECO:0007669"/>
    <property type="project" value="TreeGrafter"/>
</dbReference>
<sequence length="181" mass="20037">MSLRYIQGNTILTSSMPFLLPRCTVHLSAMDYQAIPFIMTPFIGSFYGASIVRRNMAWYDSLKRPSFAPPKWVFGPVWSALYATMGTASYLVWRDADPGQATLPLAVYGAHLLLNWSWTPVFFGAHKIKASVAIVLSTLGGAIACAVLFRPISKLASDMMLPYVAWMMFASAVNIRTAMLN</sequence>
<dbReference type="GO" id="GO:0033013">
    <property type="term" value="P:tetrapyrrole metabolic process"/>
    <property type="evidence" value="ECO:0007669"/>
    <property type="project" value="UniProtKB-ARBA"/>
</dbReference>